<dbReference type="EMBL" id="DTDP01000001">
    <property type="protein sequence ID" value="HGK53396.1"/>
    <property type="molecule type" value="Genomic_DNA"/>
</dbReference>
<dbReference type="GO" id="GO:0005506">
    <property type="term" value="F:iron ion binding"/>
    <property type="evidence" value="ECO:0007669"/>
    <property type="project" value="TreeGrafter"/>
</dbReference>
<protein>
    <submittedName>
        <fullName evidence="4">Hydrogenase formation protein HypD</fullName>
    </submittedName>
</protein>
<reference evidence="4" key="1">
    <citation type="journal article" date="2020" name="mSystems">
        <title>Genome- and Community-Level Interaction Insights into Carbon Utilization and Element Cycling Functions of Hydrothermarchaeota in Hydrothermal Sediment.</title>
        <authorList>
            <person name="Zhou Z."/>
            <person name="Liu Y."/>
            <person name="Xu W."/>
            <person name="Pan J."/>
            <person name="Luo Z.H."/>
            <person name="Li M."/>
        </authorList>
    </citation>
    <scope>NUCLEOTIDE SEQUENCE [LARGE SCALE GENOMIC DNA]</scope>
    <source>
        <strain evidence="4">SpSt-695</strain>
    </source>
</reference>
<dbReference type="InterPro" id="IPR002780">
    <property type="entry name" value="Hyd_form_HypD"/>
</dbReference>
<comment type="similarity">
    <text evidence="1">Belongs to the HypD family.</text>
</comment>
<dbReference type="Gene3D" id="3.40.50.11750">
    <property type="entry name" value="HypD, alpha/beta domain 1"/>
    <property type="match status" value="2"/>
</dbReference>
<evidence type="ECO:0000256" key="2">
    <source>
        <dbReference type="ARBA" id="ARBA00022723"/>
    </source>
</evidence>
<dbReference type="Gene3D" id="6.10.20.100">
    <property type="match status" value="1"/>
</dbReference>
<proteinExistence type="inferred from homology"/>
<evidence type="ECO:0000256" key="3">
    <source>
        <dbReference type="ARBA" id="ARBA00023004"/>
    </source>
</evidence>
<dbReference type="InterPro" id="IPR042243">
    <property type="entry name" value="HypD_1"/>
</dbReference>
<dbReference type="GO" id="GO:0051539">
    <property type="term" value="F:4 iron, 4 sulfur cluster binding"/>
    <property type="evidence" value="ECO:0007669"/>
    <property type="project" value="TreeGrafter"/>
</dbReference>
<accession>A0A7V3ZSI0</accession>
<dbReference type="AlphaFoldDB" id="A0A7V3ZSI0"/>
<dbReference type="Pfam" id="PF01924">
    <property type="entry name" value="HypD"/>
    <property type="match status" value="1"/>
</dbReference>
<dbReference type="GO" id="GO:0070025">
    <property type="term" value="F:carbon monoxide binding"/>
    <property type="evidence" value="ECO:0007669"/>
    <property type="project" value="TreeGrafter"/>
</dbReference>
<dbReference type="InterPro" id="IPR042244">
    <property type="entry name" value="HypD_2_sf"/>
</dbReference>
<comment type="caution">
    <text evidence="4">The sequence shown here is derived from an EMBL/GenBank/DDBJ whole genome shotgun (WGS) entry which is preliminary data.</text>
</comment>
<dbReference type="NCBIfam" id="TIGR00075">
    <property type="entry name" value="hypD"/>
    <property type="match status" value="1"/>
</dbReference>
<name>A0A7V3ZSI0_UNCW3</name>
<dbReference type="PIRSF" id="PIRSF005622">
    <property type="entry name" value="Hydrgn_mat_hypD"/>
    <property type="match status" value="1"/>
</dbReference>
<keyword evidence="2" id="KW-0479">Metal-binding</keyword>
<dbReference type="PANTHER" id="PTHR30149">
    <property type="entry name" value="HYDROGENASE PROTEIN ASSEMBLY PROTEIN HYPD"/>
    <property type="match status" value="1"/>
</dbReference>
<evidence type="ECO:0000256" key="1">
    <source>
        <dbReference type="ARBA" id="ARBA00007888"/>
    </source>
</evidence>
<gene>
    <name evidence="4" type="primary">hypD</name>
    <name evidence="4" type="ORF">ENU72_00020</name>
</gene>
<evidence type="ECO:0000313" key="4">
    <source>
        <dbReference type="EMBL" id="HGK53396.1"/>
    </source>
</evidence>
<dbReference type="GO" id="GO:0051604">
    <property type="term" value="P:protein maturation"/>
    <property type="evidence" value="ECO:0007669"/>
    <property type="project" value="TreeGrafter"/>
</dbReference>
<keyword evidence="3" id="KW-0408">Iron</keyword>
<dbReference type="PANTHER" id="PTHR30149:SF0">
    <property type="entry name" value="HYDROGENASE MATURATION FACTOR HYPD"/>
    <property type="match status" value="1"/>
</dbReference>
<sequence length="359" mass="40337">MKFISEYKNREIAKILLKRIKEIAKNKWIIMEICGSQTHTILEEGIDTLLPENIILVHGPGCPVCVTPIEMIDYAYILSLREDIILCSYGDMLRVPGTKGSLLDAKAKGGNVKMVYSSLDAIDIAIKNPHKKIVFFAIGFETTTPMNAKAIEIAEKNNIENFYVLISQVRVPPAIEAILNSPNCEINGFLAPGHVCTVMGYEEYEPIAEKYKVPIVVTGFEPLDLLEGIYILIKALEEKNYKVINQYKRSVRREGNINAKKTIFKIFEIGDMKWRGIGVIKNSGFVLKKEYKRFDALNLIKEETISKENEICIGAEILQGRKKPIDCPAYKKICTPENPLGALMVSSEGACAAYYKYGK</sequence>
<organism evidence="4">
    <name type="scientific">candidate division WOR-3 bacterium</name>
    <dbReference type="NCBI Taxonomy" id="2052148"/>
    <lineage>
        <taxon>Bacteria</taxon>
        <taxon>Bacteria division WOR-3</taxon>
    </lineage>
</organism>